<dbReference type="InterPro" id="IPR029039">
    <property type="entry name" value="Flavoprotein-like_sf"/>
</dbReference>
<reference evidence="3" key="1">
    <citation type="submission" date="2022-12" db="EMBL/GenBank/DDBJ databases">
        <title>Draft Genome Sequences of Bacillus licheniformis and Bacillus paralicheniformis strains isolated from Irish skim milk powders.</title>
        <authorList>
            <person name="Lourenco A."/>
            <person name="Li F."/>
            <person name="Geraldine D."/>
            <person name="Tobin J.T."/>
            <person name="Butler F."/>
            <person name="Jordan K."/>
            <person name="Obrien T."/>
        </authorList>
    </citation>
    <scope>NUCLEOTIDE SEQUENCE</scope>
    <source>
        <strain evidence="3">3370</strain>
    </source>
</reference>
<dbReference type="RefSeq" id="WP_025811130.1">
    <property type="nucleotide sequence ID" value="NZ_AP025339.1"/>
</dbReference>
<dbReference type="PANTHER" id="PTHR47307">
    <property type="entry name" value="GLUTATHIONE-REGULATED POTASSIUM-EFFLUX SYSTEM ANCILLARY PROTEIN KEFG"/>
    <property type="match status" value="1"/>
</dbReference>
<dbReference type="InterPro" id="IPR046980">
    <property type="entry name" value="KefG/KefF"/>
</dbReference>
<keyword evidence="1" id="KW-0560">Oxidoreductase</keyword>
<sequence length="173" mass="20259">MKIMVIAAHPNLRESKWNKALMNELKNHPDIFIRDLYQEYQNWSIDVEKEQQLLLEYDRIVLQFPFYWFSCPPLLKKWFDDVLTYGWAHGPGGENLKGKEFMIATTTGGAEEEYRVGGRNMFTVEEYLRPIEGTIIRCHGTFLPAFTSHNPHDNILKNEAKRYAKHVLSPKEG</sequence>
<dbReference type="PANTHER" id="PTHR47307:SF1">
    <property type="entry name" value="GLUTATHIONE-REGULATED POTASSIUM-EFFLUX SYSTEM ANCILLARY PROTEIN KEFG"/>
    <property type="match status" value="1"/>
</dbReference>
<comment type="caution">
    <text evidence="3">The sequence shown here is derived from an EMBL/GenBank/DDBJ whole genome shotgun (WGS) entry which is preliminary data.</text>
</comment>
<dbReference type="Gene3D" id="3.40.50.360">
    <property type="match status" value="1"/>
</dbReference>
<dbReference type="Proteomes" id="UP001216709">
    <property type="component" value="Unassembled WGS sequence"/>
</dbReference>
<evidence type="ECO:0000256" key="1">
    <source>
        <dbReference type="ARBA" id="ARBA00023002"/>
    </source>
</evidence>
<dbReference type="GO" id="GO:0010181">
    <property type="term" value="F:FMN binding"/>
    <property type="evidence" value="ECO:0007669"/>
    <property type="project" value="TreeGrafter"/>
</dbReference>
<dbReference type="InterPro" id="IPR003680">
    <property type="entry name" value="Flavodoxin_fold"/>
</dbReference>
<organism evidence="3 4">
    <name type="scientific">Bacillus paralicheniformis</name>
    <dbReference type="NCBI Taxonomy" id="1648923"/>
    <lineage>
        <taxon>Bacteria</taxon>
        <taxon>Bacillati</taxon>
        <taxon>Bacillota</taxon>
        <taxon>Bacilli</taxon>
        <taxon>Bacillales</taxon>
        <taxon>Bacillaceae</taxon>
        <taxon>Bacillus</taxon>
    </lineage>
</organism>
<name>A0AAW6KEK4_9BACI</name>
<dbReference type="SUPFAM" id="SSF52218">
    <property type="entry name" value="Flavoproteins"/>
    <property type="match status" value="1"/>
</dbReference>
<protein>
    <submittedName>
        <fullName evidence="3">NAD(P)H-dependent oxidoreductase</fullName>
    </submittedName>
</protein>
<evidence type="ECO:0000259" key="2">
    <source>
        <dbReference type="Pfam" id="PF02525"/>
    </source>
</evidence>
<gene>
    <name evidence="3" type="ORF">PVN32_20555</name>
</gene>
<proteinExistence type="predicted"/>
<dbReference type="AlphaFoldDB" id="A0AAW6KEK4"/>
<dbReference type="EMBL" id="JARAFO010000143">
    <property type="protein sequence ID" value="MDE1454543.1"/>
    <property type="molecule type" value="Genomic_DNA"/>
</dbReference>
<dbReference type="GO" id="GO:0003955">
    <property type="term" value="F:NAD(P)H dehydrogenase (quinone) activity"/>
    <property type="evidence" value="ECO:0007669"/>
    <property type="project" value="TreeGrafter"/>
</dbReference>
<accession>A0AAW6KEK4</accession>
<evidence type="ECO:0000313" key="4">
    <source>
        <dbReference type="Proteomes" id="UP001216709"/>
    </source>
</evidence>
<dbReference type="Pfam" id="PF02525">
    <property type="entry name" value="Flavodoxin_2"/>
    <property type="match status" value="1"/>
</dbReference>
<evidence type="ECO:0000313" key="3">
    <source>
        <dbReference type="EMBL" id="MDE1454543.1"/>
    </source>
</evidence>
<feature type="domain" description="Flavodoxin-like fold" evidence="2">
    <location>
        <begin position="1"/>
        <end position="166"/>
    </location>
</feature>
<dbReference type="GO" id="GO:0009055">
    <property type="term" value="F:electron transfer activity"/>
    <property type="evidence" value="ECO:0007669"/>
    <property type="project" value="TreeGrafter"/>
</dbReference>